<keyword evidence="3" id="KW-1185">Reference proteome</keyword>
<evidence type="ECO:0000313" key="3">
    <source>
        <dbReference type="Proteomes" id="UP001283361"/>
    </source>
</evidence>
<evidence type="ECO:0000313" key="2">
    <source>
        <dbReference type="EMBL" id="KAK3708472.1"/>
    </source>
</evidence>
<dbReference type="Proteomes" id="UP001283361">
    <property type="component" value="Unassembled WGS sequence"/>
</dbReference>
<gene>
    <name evidence="2" type="ORF">RRG08_053054</name>
</gene>
<reference evidence="2" key="1">
    <citation type="journal article" date="2023" name="G3 (Bethesda)">
        <title>A reference genome for the long-term kleptoplast-retaining sea slug Elysia crispata morphotype clarki.</title>
        <authorList>
            <person name="Eastman K.E."/>
            <person name="Pendleton A.L."/>
            <person name="Shaikh M.A."/>
            <person name="Suttiyut T."/>
            <person name="Ogas R."/>
            <person name="Tomko P."/>
            <person name="Gavelis G."/>
            <person name="Widhalm J.R."/>
            <person name="Wisecaver J.H."/>
        </authorList>
    </citation>
    <scope>NUCLEOTIDE SEQUENCE</scope>
    <source>
        <strain evidence="2">ECLA1</strain>
    </source>
</reference>
<organism evidence="2 3">
    <name type="scientific">Elysia crispata</name>
    <name type="common">lettuce slug</name>
    <dbReference type="NCBI Taxonomy" id="231223"/>
    <lineage>
        <taxon>Eukaryota</taxon>
        <taxon>Metazoa</taxon>
        <taxon>Spiralia</taxon>
        <taxon>Lophotrochozoa</taxon>
        <taxon>Mollusca</taxon>
        <taxon>Gastropoda</taxon>
        <taxon>Heterobranchia</taxon>
        <taxon>Euthyneura</taxon>
        <taxon>Panpulmonata</taxon>
        <taxon>Sacoglossa</taxon>
        <taxon>Placobranchoidea</taxon>
        <taxon>Plakobranchidae</taxon>
        <taxon>Elysia</taxon>
    </lineage>
</organism>
<protein>
    <submittedName>
        <fullName evidence="2">Uncharacterized protein</fullName>
    </submittedName>
</protein>
<feature type="region of interest" description="Disordered" evidence="1">
    <location>
        <begin position="57"/>
        <end position="88"/>
    </location>
</feature>
<proteinExistence type="predicted"/>
<evidence type="ECO:0000256" key="1">
    <source>
        <dbReference type="SAM" id="MobiDB-lite"/>
    </source>
</evidence>
<sequence length="88" mass="10064">MDIEGGRSVSSYSPQTRRLKVMVSQFLHPLSTEIEGDGHRPVKQVQARKANFELKYPRKPHHRPPHFLSNSSVALEMSRSRSETLPLL</sequence>
<comment type="caution">
    <text evidence="2">The sequence shown here is derived from an EMBL/GenBank/DDBJ whole genome shotgun (WGS) entry which is preliminary data.</text>
</comment>
<accession>A0AAE0XSF1</accession>
<dbReference type="EMBL" id="JAWDGP010007694">
    <property type="protein sequence ID" value="KAK3708472.1"/>
    <property type="molecule type" value="Genomic_DNA"/>
</dbReference>
<dbReference type="AlphaFoldDB" id="A0AAE0XSF1"/>
<name>A0AAE0XSF1_9GAST</name>